<dbReference type="AlphaFoldDB" id="A0A5C2S8Q7"/>
<name>A0A5C2S8Q7_9APHY</name>
<organism evidence="1 2">
    <name type="scientific">Lentinus tigrinus ALCF2SS1-6</name>
    <dbReference type="NCBI Taxonomy" id="1328759"/>
    <lineage>
        <taxon>Eukaryota</taxon>
        <taxon>Fungi</taxon>
        <taxon>Dikarya</taxon>
        <taxon>Basidiomycota</taxon>
        <taxon>Agaricomycotina</taxon>
        <taxon>Agaricomycetes</taxon>
        <taxon>Polyporales</taxon>
        <taxon>Polyporaceae</taxon>
        <taxon>Lentinus</taxon>
    </lineage>
</organism>
<reference evidence="1" key="1">
    <citation type="journal article" date="2018" name="Genome Biol. Evol.">
        <title>Genomics and development of Lentinus tigrinus, a white-rot wood-decaying mushroom with dimorphic fruiting bodies.</title>
        <authorList>
            <person name="Wu B."/>
            <person name="Xu Z."/>
            <person name="Knudson A."/>
            <person name="Carlson A."/>
            <person name="Chen N."/>
            <person name="Kovaka S."/>
            <person name="LaButti K."/>
            <person name="Lipzen A."/>
            <person name="Pennachio C."/>
            <person name="Riley R."/>
            <person name="Schakwitz W."/>
            <person name="Umezawa K."/>
            <person name="Ohm R.A."/>
            <person name="Grigoriev I.V."/>
            <person name="Nagy L.G."/>
            <person name="Gibbons J."/>
            <person name="Hibbett D."/>
        </authorList>
    </citation>
    <scope>NUCLEOTIDE SEQUENCE [LARGE SCALE GENOMIC DNA]</scope>
    <source>
        <strain evidence="1">ALCF2SS1-6</strain>
    </source>
</reference>
<gene>
    <name evidence="1" type="ORF">L227DRAFT_576264</name>
</gene>
<dbReference type="EMBL" id="ML122270">
    <property type="protein sequence ID" value="RPD59444.1"/>
    <property type="molecule type" value="Genomic_DNA"/>
</dbReference>
<proteinExistence type="predicted"/>
<dbReference type="Proteomes" id="UP000313359">
    <property type="component" value="Unassembled WGS sequence"/>
</dbReference>
<evidence type="ECO:0000313" key="1">
    <source>
        <dbReference type="EMBL" id="RPD59444.1"/>
    </source>
</evidence>
<accession>A0A5C2S8Q7</accession>
<evidence type="ECO:0000313" key="2">
    <source>
        <dbReference type="Proteomes" id="UP000313359"/>
    </source>
</evidence>
<sequence length="153" mass="16230">MTRCPPRPLALVVGPPALVALPARSRACPLSCLPARCLPALVPARSLPARSRTCPLAAHPLSLPARCPPAVLAHLRPPAPVARHLSALARLHDSLPVCSCRSPACSCYLPIHSCYSPAHPLAHLHLSSTHPLALVARCRLPRYVCTDTVIPDS</sequence>
<keyword evidence="2" id="KW-1185">Reference proteome</keyword>
<protein>
    <submittedName>
        <fullName evidence="1">Uncharacterized protein</fullName>
    </submittedName>
</protein>